<dbReference type="EMBL" id="SOYY01000005">
    <property type="protein sequence ID" value="KAA0721010.1"/>
    <property type="molecule type" value="Genomic_DNA"/>
</dbReference>
<keyword evidence="7 10" id="KW-0472">Membrane</keyword>
<evidence type="ECO:0000256" key="7">
    <source>
        <dbReference type="ARBA" id="ARBA00023136"/>
    </source>
</evidence>
<feature type="region of interest" description="Disordered" evidence="9">
    <location>
        <begin position="1336"/>
        <end position="1357"/>
    </location>
</feature>
<dbReference type="PANTHER" id="PTHR15352">
    <property type="entry name" value="LYMPHOID-RESTRICTED MEMBRANE PROTEIN, JAW1"/>
    <property type="match status" value="1"/>
</dbReference>
<feature type="compositionally biased region" description="Basic and acidic residues" evidence="9">
    <location>
        <begin position="1284"/>
        <end position="1301"/>
    </location>
</feature>
<evidence type="ECO:0000256" key="6">
    <source>
        <dbReference type="ARBA" id="ARBA00023054"/>
    </source>
</evidence>
<gene>
    <name evidence="13" type="ORF">E1301_Tti001980</name>
</gene>
<evidence type="ECO:0000256" key="5">
    <source>
        <dbReference type="ARBA" id="ARBA00022989"/>
    </source>
</evidence>
<accession>A0A5A9PG55</accession>
<keyword evidence="6 8" id="KW-0175">Coiled coil</keyword>
<dbReference type="Pfam" id="PF14662">
    <property type="entry name" value="KASH_CCD"/>
    <property type="match status" value="1"/>
</dbReference>
<feature type="domain" description="Protein KASH5 EF-hand-like" evidence="11">
    <location>
        <begin position="233"/>
        <end position="297"/>
    </location>
</feature>
<protein>
    <submittedName>
        <fullName evidence="13">Lymphoid-restricted membrane protein</fullName>
    </submittedName>
</protein>
<evidence type="ECO:0000313" key="13">
    <source>
        <dbReference type="EMBL" id="KAA0721010.1"/>
    </source>
</evidence>
<dbReference type="InterPro" id="IPR028168">
    <property type="entry name" value="KASH5_CC"/>
</dbReference>
<reference evidence="13 14" key="1">
    <citation type="journal article" date="2019" name="Mol. Ecol. Resour.">
        <title>Chromosome-level genome assembly of Triplophysa tibetana, a fish adapted to the harsh high-altitude environment of the Tibetan Plateau.</title>
        <authorList>
            <person name="Yang X."/>
            <person name="Liu H."/>
            <person name="Ma Z."/>
            <person name="Zou Y."/>
            <person name="Zou M."/>
            <person name="Mao Y."/>
            <person name="Li X."/>
            <person name="Wang H."/>
            <person name="Chen T."/>
            <person name="Wang W."/>
            <person name="Yang R."/>
        </authorList>
    </citation>
    <scope>NUCLEOTIDE SEQUENCE [LARGE SCALE GENOMIC DNA]</scope>
    <source>
        <strain evidence="13">TTIB1903HZAU</strain>
        <tissue evidence="13">Muscle</tissue>
    </source>
</reference>
<feature type="compositionally biased region" description="Basic residues" evidence="9">
    <location>
        <begin position="1302"/>
        <end position="1311"/>
    </location>
</feature>
<keyword evidence="5 10" id="KW-1133">Transmembrane helix</keyword>
<evidence type="ECO:0000256" key="4">
    <source>
        <dbReference type="ARBA" id="ARBA00022692"/>
    </source>
</evidence>
<evidence type="ECO:0000256" key="8">
    <source>
        <dbReference type="SAM" id="Coils"/>
    </source>
</evidence>
<evidence type="ECO:0000313" key="14">
    <source>
        <dbReference type="Proteomes" id="UP000324632"/>
    </source>
</evidence>
<feature type="compositionally biased region" description="Polar residues" evidence="9">
    <location>
        <begin position="1007"/>
        <end position="1017"/>
    </location>
</feature>
<sequence length="1459" mass="164116">MDVGVTPRRHNPVDSICRKLQTIQRRDQEVNSPFQIPKFQSNSYDSPHSGLRLNLEAILKNRAVRADEELDSSSGMLTPTASPGPGPNSQTPHVPITPANATYTITSTLGTFGTLGERKPAAATYSRPFRRNCSTPAAQTGDHYFNFTPRYSKQMQLDGHDTEIKIGKLQPPSLLSYDLNFSSDISNMDSELQYPALVVKRLSLGEGSLFPSEPKKDRLAEVSLICEEDLLDTIFQACDTQCRGKVYVSHIVDFLRHTTCRSSEDSGLEELCNMLDPEHKDISIDLDTYHAIMKEWIDDCRNQGKDSKNDTYQESFKLPDSISAKRSAFLNMTSGSLEAFGGEVSRADLETSDLVFCMADLQLNNQKLQEEVRKLKQAVENMEDTNQKLIEENEELKAQAKMGQQLLQKEKMLNEEVEEMKLNLTSSEECRAQAYAQRKQMERENQSLVSKIAALQEENMKITMEADELQKKMSDLCDLNTDLQVQIHSFDAILSEKDSLLQEKNKQIEELKAAIVEYSAVTELLRADKNKLESQMVMMQPDMTIPGLSLSVAYRLNQTSSGSLQTELALAQNPLEGLEHLSSSVCFTSSLDETLDREVLLLLQGPSPEQMSLEFKSLISRLKREIEEDGTAFITALRGLSESSESQETNTDLKLPGLEVQFEQRRSDWTRSLDQLDQYTDSLEKELLKMASNMRRSRTEILHLSVKVQEQENQKVQLREELDHIKTPMDSREASSQTPDHLQQVVEELDGPSFEWDEEYVLSESPPLELCCDEDQLQVLKQEDLTETIEDQEKVQEVIGRAEREPEVTQDSGVETEDLQRHSCLSHTTLPDEESQVWCLLAFQFFFWPLQEEARLPECTGPEDAHGQTALVPHTHIQCANDKSLISENLLEQVTSIQDQTYPPSLMNFSMVSPSNGHPEAGEPIFVTERIQKQATTISGPEGEPTTTNMSHSQRLSEGQPSEVSAKSDRNVLLPLVEEEEAMPEVAGVKSPDKNKSDSRETVAAPTLNSTTSPSQDPSDKAKDVTPKPTVNASDLPKVPSVQDSKIDLLALKNKLKKEVTPSMDAAEKPEAQEGSVTAVATEKGDTNVASETATHDDKNSLSQNDKEIEAEFHRLSLGFKCDMFTLEKRLRLEERSRDLAEENVRKEVTSCQGLLQALIPRCEEDIQSMEIIQRLQKNLEVLVQSMTRVSSRSEMLGAIHQESRVGKAVEVMIQHVENLKRMHTKERTELLELRENLSPNERSFGSQNEREDFRNKKSTAQLFKVTSRRISIASIPRSAAGHAHFDTTKETAEVEPDRLSRRSPRHMAAGKRPPLRRFISSGTWADIDEPVLMNRYGSDTDSHSEEERKEELQENRRTSLTQLIASFIMPGQTPSPSPTELSPPTLTELRPAVTRGTRSVWIWLALFVVLATLLAILASLMLQPRVDAAPVGTGDSWKTIQQILWPYTGMRYNGQPPV</sequence>
<organism evidence="13 14">
    <name type="scientific">Triplophysa tibetana</name>
    <dbReference type="NCBI Taxonomy" id="1572043"/>
    <lineage>
        <taxon>Eukaryota</taxon>
        <taxon>Metazoa</taxon>
        <taxon>Chordata</taxon>
        <taxon>Craniata</taxon>
        <taxon>Vertebrata</taxon>
        <taxon>Euteleostomi</taxon>
        <taxon>Actinopterygii</taxon>
        <taxon>Neopterygii</taxon>
        <taxon>Teleostei</taxon>
        <taxon>Ostariophysi</taxon>
        <taxon>Cypriniformes</taxon>
        <taxon>Nemacheilidae</taxon>
        <taxon>Triplophysa</taxon>
    </lineage>
</organism>
<feature type="region of interest" description="Disordered" evidence="9">
    <location>
        <begin position="1278"/>
        <end position="1311"/>
    </location>
</feature>
<dbReference type="GO" id="GO:0005789">
    <property type="term" value="C:endoplasmic reticulum membrane"/>
    <property type="evidence" value="ECO:0007669"/>
    <property type="project" value="TreeGrafter"/>
</dbReference>
<feature type="compositionally biased region" description="Polar residues" evidence="9">
    <location>
        <begin position="72"/>
        <end position="92"/>
    </location>
</feature>
<evidence type="ECO:0000256" key="1">
    <source>
        <dbReference type="ARBA" id="ARBA00004167"/>
    </source>
</evidence>
<keyword evidence="3" id="KW-0963">Cytoplasm</keyword>
<feature type="compositionally biased region" description="Basic and acidic residues" evidence="9">
    <location>
        <begin position="1339"/>
        <end position="1357"/>
    </location>
</feature>
<feature type="region of interest" description="Disordered" evidence="9">
    <location>
        <begin position="1060"/>
        <end position="1102"/>
    </location>
</feature>
<feature type="region of interest" description="Disordered" evidence="9">
    <location>
        <begin position="934"/>
        <end position="1039"/>
    </location>
</feature>
<name>A0A5A9PG55_9TELE</name>
<feature type="region of interest" description="Disordered" evidence="9">
    <location>
        <begin position="66"/>
        <end position="97"/>
    </location>
</feature>
<dbReference type="Pfam" id="PF05781">
    <property type="entry name" value="MRVI1"/>
    <property type="match status" value="1"/>
</dbReference>
<feature type="compositionally biased region" description="Polar residues" evidence="9">
    <location>
        <begin position="934"/>
        <end position="965"/>
    </location>
</feature>
<dbReference type="Pfam" id="PF14658">
    <property type="entry name" value="EF-hand_9"/>
    <property type="match status" value="1"/>
</dbReference>
<proteinExistence type="predicted"/>
<feature type="transmembrane region" description="Helical" evidence="10">
    <location>
        <begin position="1401"/>
        <end position="1423"/>
    </location>
</feature>
<feature type="region of interest" description="Disordered" evidence="9">
    <location>
        <begin position="1238"/>
        <end position="1257"/>
    </location>
</feature>
<comment type="caution">
    <text evidence="13">The sequence shown here is derived from an EMBL/GenBank/DDBJ whole genome shotgun (WGS) entry which is preliminary data.</text>
</comment>
<evidence type="ECO:0000256" key="3">
    <source>
        <dbReference type="ARBA" id="ARBA00022490"/>
    </source>
</evidence>
<dbReference type="InterPro" id="IPR039508">
    <property type="entry name" value="KASH5_EF-hand-like_dom"/>
</dbReference>
<feature type="compositionally biased region" description="Basic and acidic residues" evidence="9">
    <location>
        <begin position="991"/>
        <end position="1001"/>
    </location>
</feature>
<evidence type="ECO:0000256" key="10">
    <source>
        <dbReference type="SAM" id="Phobius"/>
    </source>
</evidence>
<dbReference type="InterPro" id="IPR008677">
    <property type="entry name" value="MRVI1"/>
</dbReference>
<feature type="domain" description="KASH5-like coiled-coil" evidence="12">
    <location>
        <begin position="350"/>
        <end position="539"/>
    </location>
</feature>
<feature type="coiled-coil region" evidence="8">
    <location>
        <begin position="358"/>
        <end position="521"/>
    </location>
</feature>
<comment type="subcellular location">
    <subcellularLocation>
        <location evidence="2">Cytoplasm</location>
    </subcellularLocation>
    <subcellularLocation>
        <location evidence="1">Membrane</location>
        <topology evidence="1">Single-pass membrane protein</topology>
    </subcellularLocation>
</comment>
<keyword evidence="4 10" id="KW-0812">Transmembrane</keyword>
<dbReference type="PANTHER" id="PTHR15352:SF3">
    <property type="entry name" value="INOSITOL 1,4,5-TRIPHOSPHATE RECEPTOR ASSOCIATED 2"/>
    <property type="match status" value="1"/>
</dbReference>
<dbReference type="Proteomes" id="UP000324632">
    <property type="component" value="Chromosome 5"/>
</dbReference>
<evidence type="ECO:0000256" key="9">
    <source>
        <dbReference type="SAM" id="MobiDB-lite"/>
    </source>
</evidence>
<evidence type="ECO:0000256" key="2">
    <source>
        <dbReference type="ARBA" id="ARBA00004496"/>
    </source>
</evidence>
<evidence type="ECO:0000259" key="11">
    <source>
        <dbReference type="Pfam" id="PF14658"/>
    </source>
</evidence>
<evidence type="ECO:0000259" key="12">
    <source>
        <dbReference type="Pfam" id="PF14662"/>
    </source>
</evidence>
<keyword evidence="14" id="KW-1185">Reference proteome</keyword>
<feature type="compositionally biased region" description="Polar residues" evidence="9">
    <location>
        <begin position="1239"/>
        <end position="1248"/>
    </location>
</feature>